<dbReference type="Proteomes" id="UP000887565">
    <property type="component" value="Unplaced"/>
</dbReference>
<name>A0A915I374_ROMCU</name>
<reference evidence="2" key="1">
    <citation type="submission" date="2022-11" db="UniProtKB">
        <authorList>
            <consortium name="WormBaseParasite"/>
        </authorList>
    </citation>
    <scope>IDENTIFICATION</scope>
</reference>
<accession>A0A915I374</accession>
<organism evidence="1 2">
    <name type="scientific">Romanomermis culicivorax</name>
    <name type="common">Nematode worm</name>
    <dbReference type="NCBI Taxonomy" id="13658"/>
    <lineage>
        <taxon>Eukaryota</taxon>
        <taxon>Metazoa</taxon>
        <taxon>Ecdysozoa</taxon>
        <taxon>Nematoda</taxon>
        <taxon>Enoplea</taxon>
        <taxon>Dorylaimia</taxon>
        <taxon>Mermithida</taxon>
        <taxon>Mermithoidea</taxon>
        <taxon>Mermithidae</taxon>
        <taxon>Romanomermis</taxon>
    </lineage>
</organism>
<dbReference type="AlphaFoldDB" id="A0A915I374"/>
<protein>
    <submittedName>
        <fullName evidence="2">Uncharacterized protein</fullName>
    </submittedName>
</protein>
<sequence>MEMTRRWAKIDQRIGYPVLDALVIFSVPKRINLIPIDRARRDLSKTINLKIFRSFLTDLYKFIDKFFTQLDI</sequence>
<evidence type="ECO:0000313" key="2">
    <source>
        <dbReference type="WBParaSite" id="nRc.2.0.1.t08176-RA"/>
    </source>
</evidence>
<keyword evidence="1" id="KW-1185">Reference proteome</keyword>
<dbReference type="WBParaSite" id="nRc.2.0.1.t08176-RA">
    <property type="protein sequence ID" value="nRc.2.0.1.t08176-RA"/>
    <property type="gene ID" value="nRc.2.0.1.g08176"/>
</dbReference>
<proteinExistence type="predicted"/>
<evidence type="ECO:0000313" key="1">
    <source>
        <dbReference type="Proteomes" id="UP000887565"/>
    </source>
</evidence>